<sequence length="284" mass="29906">MAAIHRLLDEAFAGIEPTPEALDLKDEIRANLEARVAELEAAGTEPDAAARRAIDELGDVRELVADLPATSPWNAHRVRPRPAFVVRTVLLSIVAAAALALLLLDGVGLLALPAGALAVAVAVVALALGVVVADALRQETSTDYPMSPRRASGYGLATAAVLGALGTGWLLLNGVELPWLALAGVLFLGGVALFAGLGASQTNRHKAWALQQSDHYAEQGDRFTRDPAAAARFGIYTLVIMVLAVVAFIVLTVTLGWAWSWLALVGGFLLMMIVLARMLFPPAR</sequence>
<name>A0ABT1ZEV7_9MICO</name>
<dbReference type="InterPro" id="IPR047928">
    <property type="entry name" value="Perm_prefix_1"/>
</dbReference>
<keyword evidence="1" id="KW-1133">Transmembrane helix</keyword>
<dbReference type="EMBL" id="JANTHX010000005">
    <property type="protein sequence ID" value="MCS0499246.1"/>
    <property type="molecule type" value="Genomic_DNA"/>
</dbReference>
<feature type="transmembrane region" description="Helical" evidence="1">
    <location>
        <begin position="233"/>
        <end position="253"/>
    </location>
</feature>
<feature type="transmembrane region" description="Helical" evidence="1">
    <location>
        <begin position="178"/>
        <end position="199"/>
    </location>
</feature>
<dbReference type="NCBIfam" id="NF038403">
    <property type="entry name" value="perm_prefix_1"/>
    <property type="match status" value="1"/>
</dbReference>
<organism evidence="2 3">
    <name type="scientific">Protaetiibacter mangrovi</name>
    <dbReference type="NCBI Taxonomy" id="2970926"/>
    <lineage>
        <taxon>Bacteria</taxon>
        <taxon>Bacillati</taxon>
        <taxon>Actinomycetota</taxon>
        <taxon>Actinomycetes</taxon>
        <taxon>Micrococcales</taxon>
        <taxon>Microbacteriaceae</taxon>
        <taxon>Protaetiibacter</taxon>
    </lineage>
</organism>
<keyword evidence="1" id="KW-0812">Transmembrane</keyword>
<feature type="transmembrane region" description="Helical" evidence="1">
    <location>
        <begin position="154"/>
        <end position="172"/>
    </location>
</feature>
<dbReference type="Proteomes" id="UP001205337">
    <property type="component" value="Unassembled WGS sequence"/>
</dbReference>
<feature type="transmembrane region" description="Helical" evidence="1">
    <location>
        <begin position="259"/>
        <end position="280"/>
    </location>
</feature>
<feature type="transmembrane region" description="Helical" evidence="1">
    <location>
        <begin position="110"/>
        <end position="133"/>
    </location>
</feature>
<keyword evidence="1" id="KW-0472">Membrane</keyword>
<keyword evidence="3" id="KW-1185">Reference proteome</keyword>
<protein>
    <submittedName>
        <fullName evidence="2">Permease prefix domain 1-containing protein</fullName>
    </submittedName>
</protein>
<evidence type="ECO:0000313" key="2">
    <source>
        <dbReference type="EMBL" id="MCS0499246.1"/>
    </source>
</evidence>
<feature type="transmembrane region" description="Helical" evidence="1">
    <location>
        <begin position="84"/>
        <end position="104"/>
    </location>
</feature>
<gene>
    <name evidence="2" type="ORF">NUH29_06750</name>
</gene>
<evidence type="ECO:0000256" key="1">
    <source>
        <dbReference type="SAM" id="Phobius"/>
    </source>
</evidence>
<proteinExistence type="predicted"/>
<accession>A0ABT1ZEV7</accession>
<comment type="caution">
    <text evidence="2">The sequence shown here is derived from an EMBL/GenBank/DDBJ whole genome shotgun (WGS) entry which is preliminary data.</text>
</comment>
<reference evidence="2 3" key="1">
    <citation type="submission" date="2022-08" db="EMBL/GenBank/DDBJ databases">
        <authorList>
            <person name="Li F."/>
        </authorList>
    </citation>
    <scope>NUCLEOTIDE SEQUENCE [LARGE SCALE GENOMIC DNA]</scope>
    <source>
        <strain evidence="2 3">10F1B-8-1</strain>
    </source>
</reference>
<dbReference type="RefSeq" id="WP_258798266.1">
    <property type="nucleotide sequence ID" value="NZ_JANTHX010000005.1"/>
</dbReference>
<evidence type="ECO:0000313" key="3">
    <source>
        <dbReference type="Proteomes" id="UP001205337"/>
    </source>
</evidence>